<gene>
    <name evidence="2" type="ORF">DWX41_04070</name>
</gene>
<dbReference type="AlphaFoldDB" id="A0A3E2X229"/>
<dbReference type="EMBL" id="QVIA01000003">
    <property type="protein sequence ID" value="RGC34673.1"/>
    <property type="molecule type" value="Genomic_DNA"/>
</dbReference>
<dbReference type="Pfam" id="PF04525">
    <property type="entry name" value="LOR"/>
    <property type="match status" value="1"/>
</dbReference>
<protein>
    <recommendedName>
        <fullName evidence="4">YxjI</fullName>
    </recommendedName>
</protein>
<dbReference type="SUPFAM" id="SSF54518">
    <property type="entry name" value="Tubby C-terminal domain-like"/>
    <property type="match status" value="1"/>
</dbReference>
<dbReference type="InterPro" id="IPR025659">
    <property type="entry name" value="Tubby-like_C"/>
</dbReference>
<name>A0A3E2X229_9FIRM</name>
<evidence type="ECO:0008006" key="4">
    <source>
        <dbReference type="Google" id="ProtNLM"/>
    </source>
</evidence>
<dbReference type="Proteomes" id="UP000261111">
    <property type="component" value="Unassembled WGS sequence"/>
</dbReference>
<comment type="caution">
    <text evidence="2">The sequence shown here is derived from an EMBL/GenBank/DDBJ whole genome shotgun (WGS) entry which is preliminary data.</text>
</comment>
<accession>A0A3E2X229</accession>
<sequence>MIDESVINLTFGRRAEMRLFIKQRVFSCTDSYDVYDEGGEAKYFVKAEFFTLGHQIHVYDWRQREVGAIRQKLMTLMPQFEIEMNGMVLGEIQKKFTFFRPRYEVDFKEWHVEGDFLGWEYDVCDGRGPVVHITKEFMHWGDTYVLDFANPADELTGLLLVIAIDAANCTNGQ</sequence>
<evidence type="ECO:0000313" key="2">
    <source>
        <dbReference type="EMBL" id="RGC34673.1"/>
    </source>
</evidence>
<dbReference type="Gene3D" id="2.40.160.200">
    <property type="entry name" value="LURP1-related"/>
    <property type="match status" value="1"/>
</dbReference>
<evidence type="ECO:0000256" key="1">
    <source>
        <dbReference type="ARBA" id="ARBA00005437"/>
    </source>
</evidence>
<dbReference type="InterPro" id="IPR007612">
    <property type="entry name" value="LOR"/>
</dbReference>
<reference evidence="2 3" key="1">
    <citation type="submission" date="2018-08" db="EMBL/GenBank/DDBJ databases">
        <title>A genome reference for cultivated species of the human gut microbiota.</title>
        <authorList>
            <person name="Zou Y."/>
            <person name="Xue W."/>
            <person name="Luo G."/>
        </authorList>
    </citation>
    <scope>NUCLEOTIDE SEQUENCE [LARGE SCALE GENOMIC DNA]</scope>
    <source>
        <strain evidence="2 3">AF19-21</strain>
    </source>
</reference>
<comment type="similarity">
    <text evidence="1">Belongs to the LOR family.</text>
</comment>
<organism evidence="2 3">
    <name type="scientific">Hungatella hathewayi</name>
    <dbReference type="NCBI Taxonomy" id="154046"/>
    <lineage>
        <taxon>Bacteria</taxon>
        <taxon>Bacillati</taxon>
        <taxon>Bacillota</taxon>
        <taxon>Clostridia</taxon>
        <taxon>Lachnospirales</taxon>
        <taxon>Lachnospiraceae</taxon>
        <taxon>Hungatella</taxon>
    </lineage>
</organism>
<dbReference type="InterPro" id="IPR038595">
    <property type="entry name" value="LOR_sf"/>
</dbReference>
<proteinExistence type="inferred from homology"/>
<evidence type="ECO:0000313" key="3">
    <source>
        <dbReference type="Proteomes" id="UP000261111"/>
    </source>
</evidence>